<name>A0A511RLP4_9DEIN</name>
<dbReference type="InterPro" id="IPR014755">
    <property type="entry name" value="Cu-Rt/internalin_Ig-like"/>
</dbReference>
<dbReference type="PROSITE" id="PS51257">
    <property type="entry name" value="PROKAR_LIPOPROTEIN"/>
    <property type="match status" value="1"/>
</dbReference>
<evidence type="ECO:0000256" key="2">
    <source>
        <dbReference type="SAM" id="MobiDB-lite"/>
    </source>
</evidence>
<dbReference type="EMBL" id="BJXN01000016">
    <property type="protein sequence ID" value="GEM90570.1"/>
    <property type="molecule type" value="Genomic_DNA"/>
</dbReference>
<evidence type="ECO:0000313" key="5">
    <source>
        <dbReference type="Proteomes" id="UP000321827"/>
    </source>
</evidence>
<sequence length="317" mass="34074">MRIRWWMLLTLFLTACGTQEPPAPQVNAFYPPDGYHGFKKDESLRIAFNEPMDPATTEAAFQLLGPAGAPVAVSFTWEDGGRRLKITPANPLAYSPDSSYQSYRYLLSTGARSQRGTPLESDLDVSFTTMRTLTEVRDAVAALDGAVSSAGFVYNDPNDPSAYTTARTGDTVADKGLRSFFAFDLSGLDVAAEDVAFARLDLYNTALRGAPFGPGNLGNLVTETVDYLDDDQLDAGDYALAAGRILGTVASWGSGVHVNLDVDEGLKDALDASGAYLQLRLRFENESNGDGSEDSVNPATGEDTNHPPRLTVGYYAP</sequence>
<keyword evidence="1" id="KW-0732">Signal</keyword>
<comment type="caution">
    <text evidence="4">The sequence shown here is derived from an EMBL/GenBank/DDBJ whole genome shotgun (WGS) entry which is preliminary data.</text>
</comment>
<protein>
    <recommendedName>
        <fullName evidence="3">SbsA Ig-like domain-containing protein</fullName>
    </recommendedName>
</protein>
<feature type="compositionally biased region" description="Polar residues" evidence="2">
    <location>
        <begin position="286"/>
        <end position="298"/>
    </location>
</feature>
<dbReference type="Pfam" id="PF13205">
    <property type="entry name" value="Big_5"/>
    <property type="match status" value="1"/>
</dbReference>
<feature type="domain" description="SbsA Ig-like" evidence="3">
    <location>
        <begin position="23"/>
        <end position="129"/>
    </location>
</feature>
<organism evidence="4 5">
    <name type="scientific">Oceanithermus desulfurans NBRC 100063</name>
    <dbReference type="NCBI Taxonomy" id="1227550"/>
    <lineage>
        <taxon>Bacteria</taxon>
        <taxon>Thermotogati</taxon>
        <taxon>Deinococcota</taxon>
        <taxon>Deinococci</taxon>
        <taxon>Thermales</taxon>
        <taxon>Thermaceae</taxon>
        <taxon>Oceanithermus</taxon>
    </lineage>
</organism>
<dbReference type="RefSeq" id="WP_147148425.1">
    <property type="nucleotide sequence ID" value="NZ_BJXN01000016.1"/>
</dbReference>
<dbReference type="Gene3D" id="2.60.40.1220">
    <property type="match status" value="1"/>
</dbReference>
<dbReference type="InterPro" id="IPR032812">
    <property type="entry name" value="SbsA_Ig"/>
</dbReference>
<reference evidence="4 5" key="1">
    <citation type="submission" date="2019-07" db="EMBL/GenBank/DDBJ databases">
        <title>Whole genome shotgun sequence of Oceanithermus desulfurans NBRC 100063.</title>
        <authorList>
            <person name="Hosoyama A."/>
            <person name="Uohara A."/>
            <person name="Ohji S."/>
            <person name="Ichikawa N."/>
        </authorList>
    </citation>
    <scope>NUCLEOTIDE SEQUENCE [LARGE SCALE GENOMIC DNA]</scope>
    <source>
        <strain evidence="4 5">NBRC 100063</strain>
    </source>
</reference>
<evidence type="ECO:0000313" key="4">
    <source>
        <dbReference type="EMBL" id="GEM90570.1"/>
    </source>
</evidence>
<evidence type="ECO:0000259" key="3">
    <source>
        <dbReference type="Pfam" id="PF13205"/>
    </source>
</evidence>
<evidence type="ECO:0000256" key="1">
    <source>
        <dbReference type="ARBA" id="ARBA00022729"/>
    </source>
</evidence>
<proteinExistence type="predicted"/>
<dbReference type="AlphaFoldDB" id="A0A511RLP4"/>
<gene>
    <name evidence="4" type="ORF">ODE01S_20040</name>
</gene>
<accession>A0A511RLP4</accession>
<dbReference type="Proteomes" id="UP000321827">
    <property type="component" value="Unassembled WGS sequence"/>
</dbReference>
<dbReference type="OrthoDB" id="64107at2"/>
<feature type="region of interest" description="Disordered" evidence="2">
    <location>
        <begin position="286"/>
        <end position="317"/>
    </location>
</feature>